<dbReference type="NCBIfam" id="TIGR01509">
    <property type="entry name" value="HAD-SF-IA-v3"/>
    <property type="match status" value="1"/>
</dbReference>
<protein>
    <submittedName>
        <fullName evidence="3">HAD-IA family hydrolase</fullName>
    </submittedName>
</protein>
<dbReference type="EMBL" id="JAOEET010000018">
    <property type="protein sequence ID" value="MDH0567402.1"/>
    <property type="molecule type" value="Genomic_DNA"/>
</dbReference>
<dbReference type="InterPro" id="IPR050155">
    <property type="entry name" value="HAD-like_hydrolase_sf"/>
</dbReference>
<accession>A0A061CZW8</accession>
<dbReference type="SFLD" id="SFLDG01135">
    <property type="entry name" value="C1.5.6:_HAD__Beta-PGM__Phospha"/>
    <property type="match status" value="1"/>
</dbReference>
<evidence type="ECO:0000313" key="3">
    <source>
        <dbReference type="EMBL" id="MDH0567402.1"/>
    </source>
</evidence>
<keyword evidence="3" id="KW-0378">Hydrolase</keyword>
<dbReference type="InterPro" id="IPR036412">
    <property type="entry name" value="HAD-like_sf"/>
</dbReference>
<evidence type="ECO:0000256" key="2">
    <source>
        <dbReference type="ARBA" id="ARBA00022723"/>
    </source>
</evidence>
<dbReference type="GO" id="GO:0006281">
    <property type="term" value="P:DNA repair"/>
    <property type="evidence" value="ECO:0007669"/>
    <property type="project" value="TreeGrafter"/>
</dbReference>
<dbReference type="AlphaFoldDB" id="A0A061CZW8"/>
<dbReference type="SFLD" id="SFLDS00003">
    <property type="entry name" value="Haloacid_Dehalogenase"/>
    <property type="match status" value="1"/>
</dbReference>
<dbReference type="InterPro" id="IPR006439">
    <property type="entry name" value="HAD-SF_hydro_IA"/>
</dbReference>
<comment type="caution">
    <text evidence="3">The sequence shown here is derived from an EMBL/GenBank/DDBJ whole genome shotgun (WGS) entry which is preliminary data.</text>
</comment>
<evidence type="ECO:0000313" key="4">
    <source>
        <dbReference type="Proteomes" id="UP001159292"/>
    </source>
</evidence>
<gene>
    <name evidence="3" type="ORF">N7671_09105</name>
</gene>
<dbReference type="Gene3D" id="3.40.50.1000">
    <property type="entry name" value="HAD superfamily/HAD-like"/>
    <property type="match status" value="1"/>
</dbReference>
<dbReference type="GeneID" id="300417669"/>
<dbReference type="Pfam" id="PF13419">
    <property type="entry name" value="HAD_2"/>
    <property type="match status" value="1"/>
</dbReference>
<organism evidence="3 4">
    <name type="scientific">Ectopseudomonas oleovorans</name>
    <name type="common">Pseudomonas oleovorans</name>
    <dbReference type="NCBI Taxonomy" id="301"/>
    <lineage>
        <taxon>Bacteria</taxon>
        <taxon>Pseudomonadati</taxon>
        <taxon>Pseudomonadota</taxon>
        <taxon>Gammaproteobacteria</taxon>
        <taxon>Pseudomonadales</taxon>
        <taxon>Pseudomonadaceae</taxon>
        <taxon>Ectopseudomonas</taxon>
    </lineage>
</organism>
<keyword evidence="2" id="KW-0479">Metal-binding</keyword>
<dbReference type="RefSeq" id="WP_003461958.1">
    <property type="nucleotide sequence ID" value="NZ_CAURUH010000053.1"/>
</dbReference>
<dbReference type="InterPro" id="IPR041492">
    <property type="entry name" value="HAD_2"/>
</dbReference>
<dbReference type="NCBIfam" id="TIGR01549">
    <property type="entry name" value="HAD-SF-IA-v1"/>
    <property type="match status" value="1"/>
</dbReference>
<dbReference type="InterPro" id="IPR023198">
    <property type="entry name" value="PGP-like_dom2"/>
</dbReference>
<sequence length="231" mass="25826">MSDYQLLIFDWDGTLVDSIGRIVEAMHRAADVACVPRCTDVAVRGIIGLELGVAIRTLYPELDEPLRIETIRRAYSEQYLALETEPSPLFEGVRESLEVFRDQGYRLAVATGKGRKGLHRVLADKGWLDYFDITRCADETASKPDPLMLHEILAHCRVQPERALMVGDSTFDLLMARNAGMDAVAVGFGAQPLSVLRECSPRLTINEFNELRAWLEGRQAQRPAEVSEHVG</sequence>
<comment type="cofactor">
    <cofactor evidence="1">
        <name>Mg(2+)</name>
        <dbReference type="ChEBI" id="CHEBI:18420"/>
    </cofactor>
</comment>
<dbReference type="SFLD" id="SFLDG01129">
    <property type="entry name" value="C1.5:_HAD__Beta-PGM__Phosphata"/>
    <property type="match status" value="1"/>
</dbReference>
<dbReference type="PANTHER" id="PTHR43434">
    <property type="entry name" value="PHOSPHOGLYCOLATE PHOSPHATASE"/>
    <property type="match status" value="1"/>
</dbReference>
<dbReference type="GO" id="GO:0005829">
    <property type="term" value="C:cytosol"/>
    <property type="evidence" value="ECO:0007669"/>
    <property type="project" value="TreeGrafter"/>
</dbReference>
<dbReference type="Gene3D" id="1.10.150.240">
    <property type="entry name" value="Putative phosphatase, domain 2"/>
    <property type="match status" value="1"/>
</dbReference>
<dbReference type="GO" id="GO:0008967">
    <property type="term" value="F:phosphoglycolate phosphatase activity"/>
    <property type="evidence" value="ECO:0007669"/>
    <property type="project" value="TreeGrafter"/>
</dbReference>
<proteinExistence type="predicted"/>
<name>A0A061CZW8_ECTOL</name>
<dbReference type="GO" id="GO:0046872">
    <property type="term" value="F:metal ion binding"/>
    <property type="evidence" value="ECO:0007669"/>
    <property type="project" value="UniProtKB-KW"/>
</dbReference>
<dbReference type="PANTHER" id="PTHR43434:SF24">
    <property type="entry name" value="HYDROLASE-RELATED"/>
    <property type="match status" value="1"/>
</dbReference>
<dbReference type="Proteomes" id="UP001159292">
    <property type="component" value="Unassembled WGS sequence"/>
</dbReference>
<reference evidence="3" key="1">
    <citation type="submission" date="2022-09" db="EMBL/GenBank/DDBJ databases">
        <title>Intensive care unit water sources are persistently colonized with multi-drug resistant bacteria and are the site of extensive horizontal gene transfer of antibiotic resistance genes.</title>
        <authorList>
            <person name="Diorio-Toth L."/>
        </authorList>
    </citation>
    <scope>NUCLEOTIDE SEQUENCE</scope>
    <source>
        <strain evidence="3">GD04000</strain>
    </source>
</reference>
<evidence type="ECO:0000256" key="1">
    <source>
        <dbReference type="ARBA" id="ARBA00001946"/>
    </source>
</evidence>
<dbReference type="InterPro" id="IPR023214">
    <property type="entry name" value="HAD_sf"/>
</dbReference>
<dbReference type="SUPFAM" id="SSF56784">
    <property type="entry name" value="HAD-like"/>
    <property type="match status" value="1"/>
</dbReference>